<sequence length="184" mass="19992">MPMIDLTIPEGALKAEAEARLVKELGDILIGHEGFDPASRVAQSVTVVFLHRPAAIFVAGAPSERPRYRIVPSVPEGQYTDASRKALVRDVTEAVARAEGGSFDDVAPRVWVFPTEVEDGTWGSRGGIHRMADIHAFIAGQQERNVGEERLARRRHSKAMALLEGVLDATRSAQSADQRSSRPG</sequence>
<evidence type="ECO:0000313" key="2">
    <source>
        <dbReference type="Proteomes" id="UP000297700"/>
    </source>
</evidence>
<organism evidence="1 2">
    <name type="scientific">Bradyrhizobium frederickii</name>
    <dbReference type="NCBI Taxonomy" id="2560054"/>
    <lineage>
        <taxon>Bacteria</taxon>
        <taxon>Pseudomonadati</taxon>
        <taxon>Pseudomonadota</taxon>
        <taxon>Alphaproteobacteria</taxon>
        <taxon>Hyphomicrobiales</taxon>
        <taxon>Nitrobacteraceae</taxon>
        <taxon>Bradyrhizobium</taxon>
    </lineage>
</organism>
<dbReference type="Proteomes" id="UP000297700">
    <property type="component" value="Unassembled WGS sequence"/>
</dbReference>
<dbReference type="Gene3D" id="3.30.429.10">
    <property type="entry name" value="Macrophage Migration Inhibitory Factor"/>
    <property type="match status" value="1"/>
</dbReference>
<dbReference type="SUPFAM" id="SSF55331">
    <property type="entry name" value="Tautomerase/MIF"/>
    <property type="match status" value="1"/>
</dbReference>
<comment type="caution">
    <text evidence="1">The sequence shown here is derived from an EMBL/GenBank/DDBJ whole genome shotgun (WGS) entry which is preliminary data.</text>
</comment>
<dbReference type="InterPro" id="IPR014347">
    <property type="entry name" value="Tautomerase/MIF_sf"/>
</dbReference>
<protein>
    <submittedName>
        <fullName evidence="1">Tautomerase enzyme</fullName>
    </submittedName>
</protein>
<accession>A0A4Y9NZJ8</accession>
<name>A0A4Y9NZJ8_9BRAD</name>
<dbReference type="AlphaFoldDB" id="A0A4Y9NZJ8"/>
<reference evidence="1 2" key="1">
    <citation type="submission" date="2019-03" db="EMBL/GenBank/DDBJ databases">
        <title>Bradyrhizobium strains diversity.</title>
        <authorList>
            <person name="Urquiaga M.C.O."/>
            <person name="Hungria M."/>
            <person name="Delamuta J.R.M."/>
            <person name="Klepa M.S."/>
        </authorList>
    </citation>
    <scope>NUCLEOTIDE SEQUENCE [LARGE SCALE GENOMIC DNA]</scope>
    <source>
        <strain evidence="1 2">CNPSo 3426</strain>
    </source>
</reference>
<gene>
    <name evidence="1" type="ORF">E4K64_22895</name>
</gene>
<proteinExistence type="predicted"/>
<dbReference type="EMBL" id="SPQS01000013">
    <property type="protein sequence ID" value="TFV72732.1"/>
    <property type="molecule type" value="Genomic_DNA"/>
</dbReference>
<dbReference type="RefSeq" id="WP_135165539.1">
    <property type="nucleotide sequence ID" value="NZ_SPQS01000013.1"/>
</dbReference>
<evidence type="ECO:0000313" key="1">
    <source>
        <dbReference type="EMBL" id="TFV72732.1"/>
    </source>
</evidence>